<dbReference type="RefSeq" id="WP_249973501.1">
    <property type="nucleotide sequence ID" value="NZ_JAMFLZ010000005.1"/>
</dbReference>
<evidence type="ECO:0000256" key="1">
    <source>
        <dbReference type="SAM" id="Phobius"/>
    </source>
</evidence>
<feature type="transmembrane region" description="Helical" evidence="1">
    <location>
        <begin position="178"/>
        <end position="202"/>
    </location>
</feature>
<organism evidence="2 3">
    <name type="scientific">Jejuia spongiicola</name>
    <dbReference type="NCBI Taxonomy" id="2942207"/>
    <lineage>
        <taxon>Bacteria</taxon>
        <taxon>Pseudomonadati</taxon>
        <taxon>Bacteroidota</taxon>
        <taxon>Flavobacteriia</taxon>
        <taxon>Flavobacteriales</taxon>
        <taxon>Flavobacteriaceae</taxon>
        <taxon>Jejuia</taxon>
    </lineage>
</organism>
<gene>
    <name evidence="2" type="ORF">M3P09_13255</name>
</gene>
<comment type="caution">
    <text evidence="2">The sequence shown here is derived from an EMBL/GenBank/DDBJ whole genome shotgun (WGS) entry which is preliminary data.</text>
</comment>
<sequence>MKDLLLLSFNKVFFGALLLLITVTILGTYSEDVLALQTTKALFIPVFLIFFFVKNKSLSLPVISFFIFSFLGDASLAFFENDIFIKASSTFYFLSYICLIGIAISKFKFFEVDKVVGTYLIVVFLINAYFLYTLYGILKAIVPDSLEVFLFGVKNISLILLIFLAFGKYLANDTKPSILFLLVALCLVFSTILNYVSLYYVYSWSFVMLERVIYAIGIYLLLNYVMEENKSARILDKPQNSYNSDNIFA</sequence>
<protein>
    <recommendedName>
        <fullName evidence="4">YhhN-like protein</fullName>
    </recommendedName>
</protein>
<feature type="transmembrane region" description="Helical" evidence="1">
    <location>
        <begin position="208"/>
        <end position="226"/>
    </location>
</feature>
<feature type="transmembrane region" description="Helical" evidence="1">
    <location>
        <begin position="12"/>
        <end position="29"/>
    </location>
</feature>
<feature type="transmembrane region" description="Helical" evidence="1">
    <location>
        <begin position="60"/>
        <end position="79"/>
    </location>
</feature>
<dbReference type="Proteomes" id="UP001165381">
    <property type="component" value="Unassembled WGS sequence"/>
</dbReference>
<reference evidence="2" key="1">
    <citation type="submission" date="2022-05" db="EMBL/GenBank/DDBJ databases">
        <authorList>
            <person name="Park J.-S."/>
        </authorList>
    </citation>
    <scope>NUCLEOTIDE SEQUENCE</scope>
    <source>
        <strain evidence="2">2012CJ34-3</strain>
    </source>
</reference>
<proteinExistence type="predicted"/>
<dbReference type="EMBL" id="JAMFLZ010000005">
    <property type="protein sequence ID" value="MCL6295972.1"/>
    <property type="molecule type" value="Genomic_DNA"/>
</dbReference>
<feature type="transmembrane region" description="Helical" evidence="1">
    <location>
        <begin position="91"/>
        <end position="107"/>
    </location>
</feature>
<keyword evidence="1" id="KW-0812">Transmembrane</keyword>
<evidence type="ECO:0000313" key="2">
    <source>
        <dbReference type="EMBL" id="MCL6295972.1"/>
    </source>
</evidence>
<accession>A0ABT0QG74</accession>
<evidence type="ECO:0008006" key="4">
    <source>
        <dbReference type="Google" id="ProtNLM"/>
    </source>
</evidence>
<feature type="transmembrane region" description="Helical" evidence="1">
    <location>
        <begin position="119"/>
        <end position="142"/>
    </location>
</feature>
<keyword evidence="1" id="KW-1133">Transmembrane helix</keyword>
<feature type="transmembrane region" description="Helical" evidence="1">
    <location>
        <begin position="148"/>
        <end position="166"/>
    </location>
</feature>
<keyword evidence="1" id="KW-0472">Membrane</keyword>
<evidence type="ECO:0000313" key="3">
    <source>
        <dbReference type="Proteomes" id="UP001165381"/>
    </source>
</evidence>
<keyword evidence="3" id="KW-1185">Reference proteome</keyword>
<feature type="transmembrane region" description="Helical" evidence="1">
    <location>
        <begin position="35"/>
        <end position="53"/>
    </location>
</feature>
<name>A0ABT0QG74_9FLAO</name>